<dbReference type="InterPro" id="IPR011001">
    <property type="entry name" value="Saposin-like"/>
</dbReference>
<dbReference type="SUPFAM" id="SSF47862">
    <property type="entry name" value="Saposin"/>
    <property type="match status" value="1"/>
</dbReference>
<reference evidence="4" key="2">
    <citation type="submission" date="2025-09" db="UniProtKB">
        <authorList>
            <consortium name="Ensembl"/>
        </authorList>
    </citation>
    <scope>IDENTIFICATION</scope>
</reference>
<evidence type="ECO:0000313" key="4">
    <source>
        <dbReference type="Ensembl" id="ENSOSIP00000037573.1"/>
    </source>
</evidence>
<accession>A0A8C7Z649</accession>
<reference evidence="4" key="1">
    <citation type="submission" date="2025-08" db="UniProtKB">
        <authorList>
            <consortium name="Ensembl"/>
        </authorList>
    </citation>
    <scope>IDENTIFICATION</scope>
</reference>
<feature type="domain" description="Saposin B-type" evidence="3">
    <location>
        <begin position="46"/>
        <end position="126"/>
    </location>
</feature>
<dbReference type="Pfam" id="PF05184">
    <property type="entry name" value="SapB_1"/>
    <property type="match status" value="1"/>
</dbReference>
<evidence type="ECO:0000256" key="2">
    <source>
        <dbReference type="SAM" id="SignalP"/>
    </source>
</evidence>
<keyword evidence="5" id="KW-1185">Reference proteome</keyword>
<dbReference type="Ensembl" id="ENSOSIT00000039606.1">
    <property type="protein sequence ID" value="ENSOSIP00000037573.1"/>
    <property type="gene ID" value="ENSOSIG00000018614.1"/>
</dbReference>
<evidence type="ECO:0000256" key="1">
    <source>
        <dbReference type="ARBA" id="ARBA00023157"/>
    </source>
</evidence>
<dbReference type="GeneTree" id="ENSGT00510000050935"/>
<dbReference type="InterPro" id="IPR007856">
    <property type="entry name" value="SapB_1"/>
</dbReference>
<feature type="signal peptide" evidence="2">
    <location>
        <begin position="1"/>
        <end position="18"/>
    </location>
</feature>
<dbReference type="PANTHER" id="PTHR15541:SF2">
    <property type="entry name" value="GRANULYSIN"/>
    <property type="match status" value="1"/>
</dbReference>
<keyword evidence="1" id="KW-1015">Disulfide bond</keyword>
<feature type="chain" id="PRO_5034565041" description="Saposin B-type domain-containing protein" evidence="2">
    <location>
        <begin position="19"/>
        <end position="145"/>
    </location>
</feature>
<keyword evidence="2" id="KW-0732">Signal</keyword>
<dbReference type="PROSITE" id="PS50015">
    <property type="entry name" value="SAP_B"/>
    <property type="match status" value="1"/>
</dbReference>
<dbReference type="GO" id="GO:0006629">
    <property type="term" value="P:lipid metabolic process"/>
    <property type="evidence" value="ECO:0007669"/>
    <property type="project" value="InterPro"/>
</dbReference>
<name>A0A8C7Z649_9TELE</name>
<proteinExistence type="predicted"/>
<dbReference type="InterPro" id="IPR038847">
    <property type="entry name" value="Granulysin-like"/>
</dbReference>
<dbReference type="InterPro" id="IPR008139">
    <property type="entry name" value="SaposinB_dom"/>
</dbReference>
<evidence type="ECO:0000313" key="5">
    <source>
        <dbReference type="Proteomes" id="UP000694383"/>
    </source>
</evidence>
<dbReference type="PANTHER" id="PTHR15541">
    <property type="entry name" value="GRANULYSIN RELATED"/>
    <property type="match status" value="1"/>
</dbReference>
<dbReference type="AlphaFoldDB" id="A0A8C7Z649"/>
<evidence type="ECO:0000259" key="3">
    <source>
        <dbReference type="PROSITE" id="PS50015"/>
    </source>
</evidence>
<dbReference type="GO" id="GO:0042742">
    <property type="term" value="P:defense response to bacterium"/>
    <property type="evidence" value="ECO:0007669"/>
    <property type="project" value="InterPro"/>
</dbReference>
<sequence length="145" mass="16412">PVSVASFFFCFLSSTVWTISETGRVTLDDENQLEVFILPLCFYQKLPGMCWGCKWMLKKVKAALGNTTKVEKIKSQLSKVCDKIGLLRSQCKKFVAKNVDVLTEELTTTDDVRTICVNVRACRPKELLDLTPLNEEPFMEVNSIP</sequence>
<protein>
    <recommendedName>
        <fullName evidence="3">Saposin B-type domain-containing protein</fullName>
    </recommendedName>
</protein>
<dbReference type="SMART" id="SM00741">
    <property type="entry name" value="SapB"/>
    <property type="match status" value="1"/>
</dbReference>
<dbReference type="Gene3D" id="1.10.225.10">
    <property type="entry name" value="Saposin-like"/>
    <property type="match status" value="1"/>
</dbReference>
<dbReference type="Proteomes" id="UP000694383">
    <property type="component" value="Unplaced"/>
</dbReference>
<organism evidence="4 5">
    <name type="scientific">Oryzias sinensis</name>
    <name type="common">Chinese medaka</name>
    <dbReference type="NCBI Taxonomy" id="183150"/>
    <lineage>
        <taxon>Eukaryota</taxon>
        <taxon>Metazoa</taxon>
        <taxon>Chordata</taxon>
        <taxon>Craniata</taxon>
        <taxon>Vertebrata</taxon>
        <taxon>Euteleostomi</taxon>
        <taxon>Actinopterygii</taxon>
        <taxon>Neopterygii</taxon>
        <taxon>Teleostei</taxon>
        <taxon>Neoteleostei</taxon>
        <taxon>Acanthomorphata</taxon>
        <taxon>Ovalentaria</taxon>
        <taxon>Atherinomorphae</taxon>
        <taxon>Beloniformes</taxon>
        <taxon>Adrianichthyidae</taxon>
        <taxon>Oryziinae</taxon>
        <taxon>Oryzias</taxon>
    </lineage>
</organism>